<dbReference type="EMBL" id="JAGYWB010000017">
    <property type="protein sequence ID" value="KAI0495338.1"/>
    <property type="molecule type" value="Genomic_DNA"/>
</dbReference>
<proteinExistence type="predicted"/>
<evidence type="ECO:0000313" key="2">
    <source>
        <dbReference type="EMBL" id="KAI0495338.1"/>
    </source>
</evidence>
<evidence type="ECO:0000313" key="3">
    <source>
        <dbReference type="Proteomes" id="UP000829196"/>
    </source>
</evidence>
<dbReference type="Proteomes" id="UP000829196">
    <property type="component" value="Unassembled WGS sequence"/>
</dbReference>
<sequence>MLQKFSSLIHTFFGSKEAPINREKESNQPPKRCHPSHQYKQQNMGNTEERGTARLPAQEPNNQKPMASIGSEQPKKANNQPPKRCRPKPLMGATKAWKIPKREA</sequence>
<name>A0A8T3AGQ9_DENNO</name>
<dbReference type="AlphaFoldDB" id="A0A8T3AGQ9"/>
<organism evidence="2 3">
    <name type="scientific">Dendrobium nobile</name>
    <name type="common">Orchid</name>
    <dbReference type="NCBI Taxonomy" id="94219"/>
    <lineage>
        <taxon>Eukaryota</taxon>
        <taxon>Viridiplantae</taxon>
        <taxon>Streptophyta</taxon>
        <taxon>Embryophyta</taxon>
        <taxon>Tracheophyta</taxon>
        <taxon>Spermatophyta</taxon>
        <taxon>Magnoliopsida</taxon>
        <taxon>Liliopsida</taxon>
        <taxon>Asparagales</taxon>
        <taxon>Orchidaceae</taxon>
        <taxon>Epidendroideae</taxon>
        <taxon>Malaxideae</taxon>
        <taxon>Dendrobiinae</taxon>
        <taxon>Dendrobium</taxon>
    </lineage>
</organism>
<evidence type="ECO:0000256" key="1">
    <source>
        <dbReference type="SAM" id="MobiDB-lite"/>
    </source>
</evidence>
<reference evidence="2" key="1">
    <citation type="journal article" date="2022" name="Front. Genet.">
        <title>Chromosome-Scale Assembly of the Dendrobium nobile Genome Provides Insights Into the Molecular Mechanism of the Biosynthesis of the Medicinal Active Ingredient of Dendrobium.</title>
        <authorList>
            <person name="Xu Q."/>
            <person name="Niu S.-C."/>
            <person name="Li K.-L."/>
            <person name="Zheng P.-J."/>
            <person name="Zhang X.-J."/>
            <person name="Jia Y."/>
            <person name="Liu Y."/>
            <person name="Niu Y.-X."/>
            <person name="Yu L.-H."/>
            <person name="Chen D.-F."/>
            <person name="Zhang G.-Q."/>
        </authorList>
    </citation>
    <scope>NUCLEOTIDE SEQUENCE</scope>
    <source>
        <tissue evidence="2">Leaf</tissue>
    </source>
</reference>
<protein>
    <submittedName>
        <fullName evidence="2">Uncharacterized protein</fullName>
    </submittedName>
</protein>
<gene>
    <name evidence="2" type="ORF">KFK09_025488</name>
</gene>
<accession>A0A8T3AGQ9</accession>
<keyword evidence="3" id="KW-1185">Reference proteome</keyword>
<comment type="caution">
    <text evidence="2">The sequence shown here is derived from an EMBL/GenBank/DDBJ whole genome shotgun (WGS) entry which is preliminary data.</text>
</comment>
<feature type="region of interest" description="Disordered" evidence="1">
    <location>
        <begin position="1"/>
        <end position="104"/>
    </location>
</feature>